<comment type="caution">
    <text evidence="2">The sequence shown here is derived from an EMBL/GenBank/DDBJ whole genome shotgun (WGS) entry which is preliminary data.</text>
</comment>
<evidence type="ECO:0000313" key="2">
    <source>
        <dbReference type="EMBL" id="OHB14718.1"/>
    </source>
</evidence>
<protein>
    <submittedName>
        <fullName evidence="2">Uncharacterized protein</fullName>
    </submittedName>
</protein>
<gene>
    <name evidence="2" type="ORF">A2431_01300</name>
</gene>
<dbReference type="AlphaFoldDB" id="A0A1G2UZA7"/>
<keyword evidence="1" id="KW-0812">Transmembrane</keyword>
<feature type="transmembrane region" description="Helical" evidence="1">
    <location>
        <begin position="27"/>
        <end position="47"/>
    </location>
</feature>
<reference evidence="2 3" key="1">
    <citation type="journal article" date="2016" name="Nat. Commun.">
        <title>Thousands of microbial genomes shed light on interconnected biogeochemical processes in an aquifer system.</title>
        <authorList>
            <person name="Anantharaman K."/>
            <person name="Brown C.T."/>
            <person name="Hug L.A."/>
            <person name="Sharon I."/>
            <person name="Castelle C.J."/>
            <person name="Probst A.J."/>
            <person name="Thomas B.C."/>
            <person name="Singh A."/>
            <person name="Wilkins M.J."/>
            <person name="Karaoz U."/>
            <person name="Brodie E.L."/>
            <person name="Williams K.H."/>
            <person name="Hubbard S.S."/>
            <person name="Banfield J.F."/>
        </authorList>
    </citation>
    <scope>NUCLEOTIDE SEQUENCE [LARGE SCALE GENOMIC DNA]</scope>
</reference>
<evidence type="ECO:0000313" key="3">
    <source>
        <dbReference type="Proteomes" id="UP000177697"/>
    </source>
</evidence>
<keyword evidence="1" id="KW-1133">Transmembrane helix</keyword>
<keyword evidence="1" id="KW-0472">Membrane</keyword>
<accession>A0A1G2UZA7</accession>
<proteinExistence type="predicted"/>
<dbReference type="EMBL" id="MHWW01000015">
    <property type="protein sequence ID" value="OHB14718.1"/>
    <property type="molecule type" value="Genomic_DNA"/>
</dbReference>
<evidence type="ECO:0000256" key="1">
    <source>
        <dbReference type="SAM" id="Phobius"/>
    </source>
</evidence>
<dbReference type="Proteomes" id="UP000177697">
    <property type="component" value="Unassembled WGS sequence"/>
</dbReference>
<sequence>MLIVISKNRISWEFVSLLDFLSKRRILIMRLIILGILFEIVAFILFINHTVISDTGSYSQAAIALAASTRADLELGVATEQFINELKSAGLKPVIIQKIKREPFSVKGILIGLGKDNIQIFEYPDSLTALGEGSKFAQKYTGSEATSKWKNVKHVYVKSNIVIFYMGRNTGILTALDKGISPLSLNNK</sequence>
<organism evidence="2 3">
    <name type="scientific">Candidatus Zambryskibacteria bacterium RIFOXYC1_FULL_39_10</name>
    <dbReference type="NCBI Taxonomy" id="1802779"/>
    <lineage>
        <taxon>Bacteria</taxon>
        <taxon>Candidatus Zambryskiibacteriota</taxon>
    </lineage>
</organism>
<name>A0A1G2UZA7_9BACT</name>